<feature type="non-terminal residue" evidence="1">
    <location>
        <position position="1"/>
    </location>
</feature>
<dbReference type="Gene3D" id="3.90.550.10">
    <property type="entry name" value="Spore Coat Polysaccharide Biosynthesis Protein SpsA, Chain A"/>
    <property type="match status" value="1"/>
</dbReference>
<proteinExistence type="predicted"/>
<organism evidence="1">
    <name type="scientific">marine metagenome</name>
    <dbReference type="NCBI Taxonomy" id="408172"/>
    <lineage>
        <taxon>unclassified sequences</taxon>
        <taxon>metagenomes</taxon>
        <taxon>ecological metagenomes</taxon>
    </lineage>
</organism>
<reference evidence="1" key="1">
    <citation type="submission" date="2018-05" db="EMBL/GenBank/DDBJ databases">
        <authorList>
            <person name="Lanie J.A."/>
            <person name="Ng W.-L."/>
            <person name="Kazmierczak K.M."/>
            <person name="Andrzejewski T.M."/>
            <person name="Davidsen T.M."/>
            <person name="Wayne K.J."/>
            <person name="Tettelin H."/>
            <person name="Glass J.I."/>
            <person name="Rusch D."/>
            <person name="Podicherti R."/>
            <person name="Tsui H.-C.T."/>
            <person name="Winkler M.E."/>
        </authorList>
    </citation>
    <scope>NUCLEOTIDE SEQUENCE</scope>
</reference>
<gene>
    <name evidence="1" type="ORF">METZ01_LOCUS318957</name>
</gene>
<protein>
    <recommendedName>
        <fullName evidence="2">MobA-like NTP transferase domain-containing protein</fullName>
    </recommendedName>
</protein>
<accession>A0A382NY80</accession>
<evidence type="ECO:0008006" key="2">
    <source>
        <dbReference type="Google" id="ProtNLM"/>
    </source>
</evidence>
<dbReference type="EMBL" id="UINC01103597">
    <property type="protein sequence ID" value="SVC66103.1"/>
    <property type="molecule type" value="Genomic_DNA"/>
</dbReference>
<evidence type="ECO:0000313" key="1">
    <source>
        <dbReference type="EMBL" id="SVC66103.1"/>
    </source>
</evidence>
<dbReference type="AlphaFoldDB" id="A0A382NY80"/>
<sequence>DGKRLQPVFSLVHRDLLGDLVAYLEGGERKIDRWLERHAFQSVDFTDRQEMFLNVNTPMDLQAATTWLQRSEKGSGG</sequence>
<name>A0A382NY80_9ZZZZ</name>
<dbReference type="InterPro" id="IPR029044">
    <property type="entry name" value="Nucleotide-diphossugar_trans"/>
</dbReference>